<dbReference type="Proteomes" id="UP001597308">
    <property type="component" value="Unassembled WGS sequence"/>
</dbReference>
<dbReference type="RefSeq" id="WP_378798641.1">
    <property type="nucleotide sequence ID" value="NZ_JBHUER010000004.1"/>
</dbReference>
<proteinExistence type="predicted"/>
<gene>
    <name evidence="1" type="ORF">ACFSCV_07870</name>
</gene>
<organism evidence="1 2">
    <name type="scientific">Methylopila henanensis</name>
    <dbReference type="NCBI Taxonomy" id="873516"/>
    <lineage>
        <taxon>Bacteria</taxon>
        <taxon>Pseudomonadati</taxon>
        <taxon>Pseudomonadota</taxon>
        <taxon>Alphaproteobacteria</taxon>
        <taxon>Hyphomicrobiales</taxon>
        <taxon>Methylopilaceae</taxon>
        <taxon>Methylopila</taxon>
    </lineage>
</organism>
<accession>A0ABW4K407</accession>
<evidence type="ECO:0008006" key="3">
    <source>
        <dbReference type="Google" id="ProtNLM"/>
    </source>
</evidence>
<sequence>MMNYSDRSKSFRIFSKHLGPKHGHDKAIRDRALSIAQQHLGENPDKVADHLAKSLFSIADENYDYLAPNNLIVLSNGVSELKIGSVSIYDCDKVISELSARPIDPRVKLVCATGFSVEFSDPLIVSLHPVCWLVRVNALKENVDEEAKWLIDVATSAIRLAVEDGEPFFPSFGTLEWHPINPPRNIKPRVIFHEKGLTLGDHYTKAFYTINEKEKARIESAELAPKFGAILDQQSGTMAERLGQCLGWLTRGRQADDRSERLMFFFTAIEALVTGNDSSAPVVQNMARNVAVLWTNDMEMRAQVAKSIKRLYGFRSQTIHTGNRSSSWGNVNECQIIAETLARIVFESVDLADPHEKFLSELSIASFGLAWPST</sequence>
<dbReference type="EMBL" id="JBHUER010000004">
    <property type="protein sequence ID" value="MFD1702920.1"/>
    <property type="molecule type" value="Genomic_DNA"/>
</dbReference>
<reference evidence="2" key="1">
    <citation type="journal article" date="2019" name="Int. J. Syst. Evol. Microbiol.">
        <title>The Global Catalogue of Microorganisms (GCM) 10K type strain sequencing project: providing services to taxonomists for standard genome sequencing and annotation.</title>
        <authorList>
            <consortium name="The Broad Institute Genomics Platform"/>
            <consortium name="The Broad Institute Genome Sequencing Center for Infectious Disease"/>
            <person name="Wu L."/>
            <person name="Ma J."/>
        </authorList>
    </citation>
    <scope>NUCLEOTIDE SEQUENCE [LARGE SCALE GENOMIC DNA]</scope>
    <source>
        <strain evidence="2">KCTC 23707</strain>
    </source>
</reference>
<comment type="caution">
    <text evidence="1">The sequence shown here is derived from an EMBL/GenBank/DDBJ whole genome shotgun (WGS) entry which is preliminary data.</text>
</comment>
<evidence type="ECO:0000313" key="2">
    <source>
        <dbReference type="Proteomes" id="UP001597308"/>
    </source>
</evidence>
<name>A0ABW4K407_9HYPH</name>
<evidence type="ECO:0000313" key="1">
    <source>
        <dbReference type="EMBL" id="MFD1702920.1"/>
    </source>
</evidence>
<keyword evidence="2" id="KW-1185">Reference proteome</keyword>
<protein>
    <recommendedName>
        <fullName evidence="3">Apea-like HEPN domain-containing protein</fullName>
    </recommendedName>
</protein>